<dbReference type="PANTHER" id="PTHR37984:SF5">
    <property type="entry name" value="PROTEIN NYNRIN-LIKE"/>
    <property type="match status" value="1"/>
</dbReference>
<dbReference type="InterPro" id="IPR036397">
    <property type="entry name" value="RNaseH_sf"/>
</dbReference>
<dbReference type="Proteomes" id="UP001367676">
    <property type="component" value="Unassembled WGS sequence"/>
</dbReference>
<evidence type="ECO:0000313" key="3">
    <source>
        <dbReference type="Proteomes" id="UP001367676"/>
    </source>
</evidence>
<name>A0AAN9TFE3_9HEMI</name>
<dbReference type="SUPFAM" id="SSF53098">
    <property type="entry name" value="Ribonuclease H-like"/>
    <property type="match status" value="1"/>
</dbReference>
<feature type="domain" description="Integrase catalytic" evidence="1">
    <location>
        <begin position="22"/>
        <end position="194"/>
    </location>
</feature>
<organism evidence="2 3">
    <name type="scientific">Parthenolecanium corni</name>
    <dbReference type="NCBI Taxonomy" id="536013"/>
    <lineage>
        <taxon>Eukaryota</taxon>
        <taxon>Metazoa</taxon>
        <taxon>Ecdysozoa</taxon>
        <taxon>Arthropoda</taxon>
        <taxon>Hexapoda</taxon>
        <taxon>Insecta</taxon>
        <taxon>Pterygota</taxon>
        <taxon>Neoptera</taxon>
        <taxon>Paraneoptera</taxon>
        <taxon>Hemiptera</taxon>
        <taxon>Sternorrhyncha</taxon>
        <taxon>Coccoidea</taxon>
        <taxon>Coccidae</taxon>
        <taxon>Parthenolecanium</taxon>
    </lineage>
</organism>
<keyword evidence="3" id="KW-1185">Reference proteome</keyword>
<comment type="caution">
    <text evidence="2">The sequence shown here is derived from an EMBL/GenBank/DDBJ whole genome shotgun (WGS) entry which is preliminary data.</text>
</comment>
<dbReference type="PANTHER" id="PTHR37984">
    <property type="entry name" value="PROTEIN CBG26694"/>
    <property type="match status" value="1"/>
</dbReference>
<dbReference type="EMBL" id="JBBCAQ010000032">
    <property type="protein sequence ID" value="KAK7584231.1"/>
    <property type="molecule type" value="Genomic_DNA"/>
</dbReference>
<protein>
    <recommendedName>
        <fullName evidence="1">Integrase catalytic domain-containing protein</fullName>
    </recommendedName>
</protein>
<dbReference type="AlphaFoldDB" id="A0AAN9TFE3"/>
<dbReference type="Gene3D" id="3.30.420.10">
    <property type="entry name" value="Ribonuclease H-like superfamily/Ribonuclease H"/>
    <property type="match status" value="1"/>
</dbReference>
<dbReference type="InterPro" id="IPR001584">
    <property type="entry name" value="Integrase_cat-core"/>
</dbReference>
<dbReference type="Pfam" id="PF00665">
    <property type="entry name" value="rve"/>
    <property type="match status" value="1"/>
</dbReference>
<dbReference type="GO" id="GO:0003676">
    <property type="term" value="F:nucleic acid binding"/>
    <property type="evidence" value="ECO:0007669"/>
    <property type="project" value="InterPro"/>
</dbReference>
<gene>
    <name evidence="2" type="ORF">V9T40_005194</name>
</gene>
<dbReference type="InterPro" id="IPR050951">
    <property type="entry name" value="Retrovirus_Pol_polyprotein"/>
</dbReference>
<dbReference type="PROSITE" id="PS50994">
    <property type="entry name" value="INTEGRASE"/>
    <property type="match status" value="1"/>
</dbReference>
<reference evidence="2 3" key="1">
    <citation type="submission" date="2024-03" db="EMBL/GenBank/DDBJ databases">
        <title>Adaptation during the transition from Ophiocordyceps entomopathogen to insect associate is accompanied by gene loss and intensified selection.</title>
        <authorList>
            <person name="Ward C.M."/>
            <person name="Onetto C.A."/>
            <person name="Borneman A.R."/>
        </authorList>
    </citation>
    <scope>NUCLEOTIDE SEQUENCE [LARGE SCALE GENOMIC DNA]</scope>
    <source>
        <strain evidence="2">AWRI1</strain>
        <tissue evidence="2">Single Adult Female</tissue>
    </source>
</reference>
<dbReference type="GO" id="GO:0015074">
    <property type="term" value="P:DNA integration"/>
    <property type="evidence" value="ECO:0007669"/>
    <property type="project" value="InterPro"/>
</dbReference>
<proteinExistence type="predicted"/>
<sequence>MDEVAGAVCVPNIVRQKFRRLLGEQERIFDKNRFGCCSVYTHDFTLTDGKAKNYQVKFYPIPQILIMDMFTKFVRLYPVKFATTEASIDAVKMHLAKYGTPKKILTDNGRQFNSDAWRNFWTQRDMEVAYISAYRPASNPVERVMATLGNMLRLYSRDSHRRWPMLIADIEIRIIHVEHITTQVPPVALQLKKFPAAHDQTELVDLSKEKYRELYEIARQNIRKAIKLRNECFDQHVKRIVTLTPGHIVYVKSHHLSNKAKGEAKKLFPLFEGPYVVVEQQSKNSYLLHNLHSSLYKSYHLNNLKI</sequence>
<accession>A0AAN9TFE3</accession>
<evidence type="ECO:0000313" key="2">
    <source>
        <dbReference type="EMBL" id="KAK7584231.1"/>
    </source>
</evidence>
<dbReference type="InterPro" id="IPR012337">
    <property type="entry name" value="RNaseH-like_sf"/>
</dbReference>
<evidence type="ECO:0000259" key="1">
    <source>
        <dbReference type="PROSITE" id="PS50994"/>
    </source>
</evidence>